<evidence type="ECO:0000259" key="4">
    <source>
        <dbReference type="Pfam" id="PF19028"/>
    </source>
</evidence>
<dbReference type="InterPro" id="IPR051514">
    <property type="entry name" value="R-spondin"/>
</dbReference>
<dbReference type="Proteomes" id="UP000288216">
    <property type="component" value="Unassembled WGS sequence"/>
</dbReference>
<dbReference type="InterPro" id="IPR036383">
    <property type="entry name" value="TSP1_rpt_sf"/>
</dbReference>
<evidence type="ECO:0000256" key="3">
    <source>
        <dbReference type="ARBA" id="ARBA00023180"/>
    </source>
</evidence>
<dbReference type="EMBL" id="BFAA01006036">
    <property type="protein sequence ID" value="GCB69721.1"/>
    <property type="molecule type" value="Genomic_DNA"/>
</dbReference>
<evidence type="ECO:0000313" key="6">
    <source>
        <dbReference type="Proteomes" id="UP000288216"/>
    </source>
</evidence>
<keyword evidence="6" id="KW-1185">Reference proteome</keyword>
<dbReference type="SUPFAM" id="SSF82895">
    <property type="entry name" value="TSP-1 type 1 repeat"/>
    <property type="match status" value="1"/>
</dbReference>
<dbReference type="InterPro" id="IPR044004">
    <property type="entry name" value="TSP1_spondin_dom"/>
</dbReference>
<dbReference type="OrthoDB" id="10257656at2759"/>
<dbReference type="Pfam" id="PF19028">
    <property type="entry name" value="TSP1_spondin"/>
    <property type="match status" value="1"/>
</dbReference>
<keyword evidence="2" id="KW-1015">Disulfide bond</keyword>
<protein>
    <recommendedName>
        <fullName evidence="4">Spondin-like TSP1 domain-containing protein</fullName>
    </recommendedName>
</protein>
<evidence type="ECO:0000256" key="2">
    <source>
        <dbReference type="ARBA" id="ARBA00023157"/>
    </source>
</evidence>
<dbReference type="InterPro" id="IPR000884">
    <property type="entry name" value="TSP1_rpt"/>
</dbReference>
<dbReference type="AlphaFoldDB" id="A0A401P985"/>
<sequence length="84" mass="9724">MECVDDCEVGPWSNWGTCIKNNKTCGYKWGLETRTRQIVKKPAKDTIPCPTIAESRRCKMAKRHCPGESERDPNYYVYLPNVQK</sequence>
<gene>
    <name evidence="5" type="ORF">scyTo_0012474</name>
</gene>
<proteinExistence type="predicted"/>
<dbReference type="FunFam" id="2.20.100.10:FF:000028">
    <property type="entry name" value="R-spondin 2"/>
    <property type="match status" value="1"/>
</dbReference>
<dbReference type="Gene3D" id="2.20.100.10">
    <property type="entry name" value="Thrombospondin type-1 (TSP1) repeat"/>
    <property type="match status" value="1"/>
</dbReference>
<reference evidence="5 6" key="1">
    <citation type="journal article" date="2018" name="Nat. Ecol. Evol.">
        <title>Shark genomes provide insights into elasmobranch evolution and the origin of vertebrates.</title>
        <authorList>
            <person name="Hara Y"/>
            <person name="Yamaguchi K"/>
            <person name="Onimaru K"/>
            <person name="Kadota M"/>
            <person name="Koyanagi M"/>
            <person name="Keeley SD"/>
            <person name="Tatsumi K"/>
            <person name="Tanaka K"/>
            <person name="Motone F"/>
            <person name="Kageyama Y"/>
            <person name="Nozu R"/>
            <person name="Adachi N"/>
            <person name="Nishimura O"/>
            <person name="Nakagawa R"/>
            <person name="Tanegashima C"/>
            <person name="Kiyatake I"/>
            <person name="Matsumoto R"/>
            <person name="Murakumo K"/>
            <person name="Nishida K"/>
            <person name="Terakita A"/>
            <person name="Kuratani S"/>
            <person name="Sato K"/>
            <person name="Hyodo S Kuraku.S."/>
        </authorList>
    </citation>
    <scope>NUCLEOTIDE SEQUENCE [LARGE SCALE GENOMIC DNA]</scope>
</reference>
<feature type="domain" description="Spondin-like TSP1" evidence="4">
    <location>
        <begin position="7"/>
        <end position="61"/>
    </location>
</feature>
<accession>A0A401P985</accession>
<dbReference type="PANTHER" id="PTHR46987:SF4">
    <property type="entry name" value="R-SPONDIN-2"/>
    <property type="match status" value="1"/>
</dbReference>
<dbReference type="PROSITE" id="PS50092">
    <property type="entry name" value="TSP1"/>
    <property type="match status" value="1"/>
</dbReference>
<name>A0A401P985_SCYTO</name>
<keyword evidence="3" id="KW-0325">Glycoprotein</keyword>
<dbReference type="STRING" id="75743.A0A401P985"/>
<keyword evidence="1" id="KW-0732">Signal</keyword>
<evidence type="ECO:0000256" key="1">
    <source>
        <dbReference type="ARBA" id="ARBA00022729"/>
    </source>
</evidence>
<comment type="caution">
    <text evidence="5">The sequence shown here is derived from an EMBL/GenBank/DDBJ whole genome shotgun (WGS) entry which is preliminary data.</text>
</comment>
<dbReference type="PANTHER" id="PTHR46987">
    <property type="entry name" value="NEUROHYPOPHYSIAL HORMONES, N-TERMINAL DOMAIN CONTAINING PROTEIN"/>
    <property type="match status" value="1"/>
</dbReference>
<evidence type="ECO:0000313" key="5">
    <source>
        <dbReference type="EMBL" id="GCB69721.1"/>
    </source>
</evidence>
<organism evidence="5 6">
    <name type="scientific">Scyliorhinus torazame</name>
    <name type="common">Cloudy catshark</name>
    <name type="synonym">Catulus torazame</name>
    <dbReference type="NCBI Taxonomy" id="75743"/>
    <lineage>
        <taxon>Eukaryota</taxon>
        <taxon>Metazoa</taxon>
        <taxon>Chordata</taxon>
        <taxon>Craniata</taxon>
        <taxon>Vertebrata</taxon>
        <taxon>Chondrichthyes</taxon>
        <taxon>Elasmobranchii</taxon>
        <taxon>Galeomorphii</taxon>
        <taxon>Galeoidea</taxon>
        <taxon>Carcharhiniformes</taxon>
        <taxon>Scyliorhinidae</taxon>
        <taxon>Scyliorhinus</taxon>
    </lineage>
</organism>